<name>A0ABS0H093_9ACTN</name>
<protein>
    <recommendedName>
        <fullName evidence="4">ESX-1 secretion-associated protein</fullName>
    </recommendedName>
</protein>
<dbReference type="Gene3D" id="1.10.287.1060">
    <property type="entry name" value="ESAT-6-like"/>
    <property type="match status" value="1"/>
</dbReference>
<comment type="caution">
    <text evidence="2">The sequence shown here is derived from an EMBL/GenBank/DDBJ whole genome shotgun (WGS) entry which is preliminary data.</text>
</comment>
<dbReference type="SUPFAM" id="SSF140453">
    <property type="entry name" value="EsxAB dimer-like"/>
    <property type="match status" value="1"/>
</dbReference>
<evidence type="ECO:0000313" key="2">
    <source>
        <dbReference type="EMBL" id="MBF9131878.1"/>
    </source>
</evidence>
<dbReference type="InterPro" id="IPR036689">
    <property type="entry name" value="ESAT-6-like_sf"/>
</dbReference>
<feature type="region of interest" description="Disordered" evidence="1">
    <location>
        <begin position="1"/>
        <end position="20"/>
    </location>
</feature>
<evidence type="ECO:0000256" key="1">
    <source>
        <dbReference type="SAM" id="MobiDB-lite"/>
    </source>
</evidence>
<keyword evidence="3" id="KW-1185">Reference proteome</keyword>
<dbReference type="RefSeq" id="WP_196203416.1">
    <property type="nucleotide sequence ID" value="NZ_JADPUN010000211.1"/>
</dbReference>
<sequence>MSQFEVDPPELRNLGTRVGQQGDTLTRTVSEAVPQLAPTGAKGSPWALLAQADRSATGWSDYLRGLAKRVNETGQSLVTAAAQYQAADERVSGRLGGR</sequence>
<gene>
    <name evidence="2" type="ORF">I0C86_23350</name>
</gene>
<proteinExistence type="predicted"/>
<reference evidence="2 3" key="1">
    <citation type="submission" date="2020-11" db="EMBL/GenBank/DDBJ databases">
        <title>A novel isolate from a Black sea contaminated sediment with potential to produce alkanes: Plantactinospora alkalitolerans sp. nov.</title>
        <authorList>
            <person name="Carro L."/>
            <person name="Veyisoglu A."/>
            <person name="Guven K."/>
            <person name="Schumann P."/>
            <person name="Klenk H.-P."/>
            <person name="Sahin N."/>
        </authorList>
    </citation>
    <scope>NUCLEOTIDE SEQUENCE [LARGE SCALE GENOMIC DNA]</scope>
    <source>
        <strain evidence="2 3">S1510</strain>
    </source>
</reference>
<dbReference type="Proteomes" id="UP000638560">
    <property type="component" value="Unassembled WGS sequence"/>
</dbReference>
<evidence type="ECO:0000313" key="3">
    <source>
        <dbReference type="Proteomes" id="UP000638560"/>
    </source>
</evidence>
<evidence type="ECO:0008006" key="4">
    <source>
        <dbReference type="Google" id="ProtNLM"/>
    </source>
</evidence>
<accession>A0ABS0H093</accession>
<dbReference type="EMBL" id="JADPUN010000211">
    <property type="protein sequence ID" value="MBF9131878.1"/>
    <property type="molecule type" value="Genomic_DNA"/>
</dbReference>
<organism evidence="2 3">
    <name type="scientific">Plantactinospora alkalitolerans</name>
    <dbReference type="NCBI Taxonomy" id="2789879"/>
    <lineage>
        <taxon>Bacteria</taxon>
        <taxon>Bacillati</taxon>
        <taxon>Actinomycetota</taxon>
        <taxon>Actinomycetes</taxon>
        <taxon>Micromonosporales</taxon>
        <taxon>Micromonosporaceae</taxon>
        <taxon>Plantactinospora</taxon>
    </lineage>
</organism>